<organism evidence="1 2">
    <name type="scientific">Prorocentrum cordatum</name>
    <dbReference type="NCBI Taxonomy" id="2364126"/>
    <lineage>
        <taxon>Eukaryota</taxon>
        <taxon>Sar</taxon>
        <taxon>Alveolata</taxon>
        <taxon>Dinophyceae</taxon>
        <taxon>Prorocentrales</taxon>
        <taxon>Prorocentraceae</taxon>
        <taxon>Prorocentrum</taxon>
    </lineage>
</organism>
<sequence length="733" mass="81319">MSDPIFSLARGAAAELARPQGDADPLDEFAVARAVSAAAEPANNSFRKWVGRSRQAAGLRAAERERRVSAQVRKANDRAVRQVDLIKVPGCRTQRGLKGSGAHRRWTAKAVLCTAFGKMHAQWRQRIKAARAGRKRKARSRLTSAVASSARAAAATADGSHGHVQRVRDAVSHLLMTGQRQGISQMLQLRPSFAVLEVRFDETHHEMKVPRCSEHDSGVSYEAGHYPFVIIKGSLSWSPQGSRQIARQELVISPIALSESCTAESMWAALRNRLPVSPGGLSASCDLVALLCAHDSHSANFKLLRGLIDVVPENVVVLSSRCGMHQLQLTLSLMYTNPSLDFHGSLFGLCKLLHHGVIMKRLRELLHAVLDRKFKVVYAPVDPFAQAWAWQVLDLCYIRGALEDEDEETLQAASVSYREKEAREFARVFNGNWQDTRPGHTVHHCSMDCDCVSERDSLDRAHAQLDKLILNGLPELVAYNKWTKYQEPTRKVALALAFHGIFADAFAMLASEAADELSAVKDDQRQDIPGLRTSEEFLRLKRTRFNHAASFVTSPQSLPKMLHCLGSVGLADPLARMYFHQSSDDMQHLRPDWQAGVLSPIEDLANREYSPAMRCLDVHTRAMLTLRERPPPMSSAMPWSLLANTKTVEWLEDRDGIWSWRASCGRSAIYGIGWFCITPAGHGGSPPSWTRACLRPSRRPSHASFSMRSRAAWAPASCHCSAACSPLQIYCPP</sequence>
<accession>A0ABN9XZ33</accession>
<evidence type="ECO:0000313" key="2">
    <source>
        <dbReference type="Proteomes" id="UP001189429"/>
    </source>
</evidence>
<keyword evidence="2" id="KW-1185">Reference proteome</keyword>
<dbReference type="EMBL" id="CAUYUJ010021370">
    <property type="protein sequence ID" value="CAK0904196.1"/>
    <property type="molecule type" value="Genomic_DNA"/>
</dbReference>
<dbReference type="Proteomes" id="UP001189429">
    <property type="component" value="Unassembled WGS sequence"/>
</dbReference>
<reference evidence="1" key="1">
    <citation type="submission" date="2023-10" db="EMBL/GenBank/DDBJ databases">
        <authorList>
            <person name="Chen Y."/>
            <person name="Shah S."/>
            <person name="Dougan E. K."/>
            <person name="Thang M."/>
            <person name="Chan C."/>
        </authorList>
    </citation>
    <scope>NUCLEOTIDE SEQUENCE [LARGE SCALE GENOMIC DNA]</scope>
</reference>
<protein>
    <submittedName>
        <fullName evidence="1">Uncharacterized protein</fullName>
    </submittedName>
</protein>
<gene>
    <name evidence="1" type="ORF">PCOR1329_LOCUS80301</name>
</gene>
<comment type="caution">
    <text evidence="1">The sequence shown here is derived from an EMBL/GenBank/DDBJ whole genome shotgun (WGS) entry which is preliminary data.</text>
</comment>
<proteinExistence type="predicted"/>
<name>A0ABN9XZ33_9DINO</name>
<evidence type="ECO:0000313" key="1">
    <source>
        <dbReference type="EMBL" id="CAK0904196.1"/>
    </source>
</evidence>